<evidence type="ECO:0000256" key="2">
    <source>
        <dbReference type="ARBA" id="ARBA00009323"/>
    </source>
</evidence>
<comment type="subcellular location">
    <subcellularLocation>
        <location evidence="1">Cell septum</location>
    </subcellularLocation>
</comment>
<organism evidence="7 8">
    <name type="scientific">Streptomyces edwardsiae</name>
    <dbReference type="NCBI Taxonomy" id="3075527"/>
    <lineage>
        <taxon>Bacteria</taxon>
        <taxon>Bacillati</taxon>
        <taxon>Actinomycetota</taxon>
        <taxon>Actinomycetes</taxon>
        <taxon>Kitasatosporales</taxon>
        <taxon>Streptomycetaceae</taxon>
        <taxon>Streptomyces</taxon>
    </lineage>
</organism>
<sequence>MSGRSSETRRDPVTCRTPVRLVRERAHLSVVTDLRYDRADPYAVTILFNADAGPGMAVEWRFGRELLLAGREGLSGLGDVRIWPSRVRGYDLVFISLRAGTEMDVVAVPGAVIDVFVQRTLEAVPVGEEERFLDVERDMRSLLGDA</sequence>
<evidence type="ECO:0000256" key="6">
    <source>
        <dbReference type="ARBA" id="ARBA00023306"/>
    </source>
</evidence>
<dbReference type="EMBL" id="JAVRFB010000028">
    <property type="protein sequence ID" value="MDT0405807.1"/>
    <property type="molecule type" value="Genomic_DNA"/>
</dbReference>
<evidence type="ECO:0000256" key="5">
    <source>
        <dbReference type="ARBA" id="ARBA00023210"/>
    </source>
</evidence>
<protein>
    <submittedName>
        <fullName evidence="7">SsgA family sporulation/cell division regulator</fullName>
    </submittedName>
</protein>
<evidence type="ECO:0000313" key="7">
    <source>
        <dbReference type="EMBL" id="MDT0405807.1"/>
    </source>
</evidence>
<reference evidence="8" key="1">
    <citation type="submission" date="2023-07" db="EMBL/GenBank/DDBJ databases">
        <title>30 novel species of actinomycetes from the DSMZ collection.</title>
        <authorList>
            <person name="Nouioui I."/>
        </authorList>
    </citation>
    <scope>NUCLEOTIDE SEQUENCE [LARGE SCALE GENOMIC DNA]</scope>
    <source>
        <strain evidence="8">DSM 41635</strain>
    </source>
</reference>
<proteinExistence type="inferred from homology"/>
<accession>A0ABU2QMV9</accession>
<keyword evidence="5" id="KW-0717">Septation</keyword>
<gene>
    <name evidence="7" type="ORF">RM528_28635</name>
</gene>
<evidence type="ECO:0000256" key="4">
    <source>
        <dbReference type="ARBA" id="ARBA00022969"/>
    </source>
</evidence>
<dbReference type="InterPro" id="IPR006776">
    <property type="entry name" value="SsgB"/>
</dbReference>
<evidence type="ECO:0000256" key="3">
    <source>
        <dbReference type="ARBA" id="ARBA00022618"/>
    </source>
</evidence>
<dbReference type="Pfam" id="PF04686">
    <property type="entry name" value="SsgA"/>
    <property type="match status" value="1"/>
</dbReference>
<dbReference type="Proteomes" id="UP001180503">
    <property type="component" value="Unassembled WGS sequence"/>
</dbReference>
<evidence type="ECO:0000313" key="8">
    <source>
        <dbReference type="Proteomes" id="UP001180503"/>
    </source>
</evidence>
<keyword evidence="6" id="KW-0131">Cell cycle</keyword>
<dbReference type="InterPro" id="IPR038658">
    <property type="entry name" value="SsgB_sf"/>
</dbReference>
<dbReference type="RefSeq" id="WP_311711154.1">
    <property type="nucleotide sequence ID" value="NZ_JAVRFB010000028.1"/>
</dbReference>
<keyword evidence="4" id="KW-0749">Sporulation</keyword>
<dbReference type="Gene3D" id="2.30.31.20">
    <property type="entry name" value="Sporulation-specific cell division protein SsgB"/>
    <property type="match status" value="1"/>
</dbReference>
<name>A0ABU2QMV9_9ACTN</name>
<evidence type="ECO:0000256" key="1">
    <source>
        <dbReference type="ARBA" id="ARBA00004431"/>
    </source>
</evidence>
<keyword evidence="3" id="KW-0132">Cell division</keyword>
<comment type="caution">
    <text evidence="7">The sequence shown here is derived from an EMBL/GenBank/DDBJ whole genome shotgun (WGS) entry which is preliminary data.</text>
</comment>
<comment type="similarity">
    <text evidence="2">Belongs to the SsgA family.</text>
</comment>